<keyword evidence="1" id="KW-0732">Signal</keyword>
<accession>A0A940X2M1</accession>
<sequence>MKASLSMLALLAAAASPAFAAPDPDAQEIDLQAVRAEMAAPAPISGFRAWQLLALETNLTAKDVHLVLTTVARDERYHFRSDRDMARRFEQSLGPERYSDLVAGLPVELHSPAVLEAARNMTASASDAGDRALQSYGRVAVVMASNP</sequence>
<name>A0A940X2M1_9GAMM</name>
<organism evidence="2 3">
    <name type="scientific">Pseudoxanthomonas helianthi</name>
    <dbReference type="NCBI Taxonomy" id="1453541"/>
    <lineage>
        <taxon>Bacteria</taxon>
        <taxon>Pseudomonadati</taxon>
        <taxon>Pseudomonadota</taxon>
        <taxon>Gammaproteobacteria</taxon>
        <taxon>Lysobacterales</taxon>
        <taxon>Lysobacteraceae</taxon>
        <taxon>Pseudoxanthomonas</taxon>
    </lineage>
</organism>
<gene>
    <name evidence="2" type="ORF">J5837_01570</name>
</gene>
<dbReference type="AlphaFoldDB" id="A0A940X2M1"/>
<proteinExistence type="predicted"/>
<evidence type="ECO:0000313" key="2">
    <source>
        <dbReference type="EMBL" id="MBP3983098.1"/>
    </source>
</evidence>
<dbReference type="Proteomes" id="UP000673447">
    <property type="component" value="Unassembled WGS sequence"/>
</dbReference>
<feature type="signal peptide" evidence="1">
    <location>
        <begin position="1"/>
        <end position="20"/>
    </location>
</feature>
<keyword evidence="3" id="KW-1185">Reference proteome</keyword>
<feature type="chain" id="PRO_5037184068" description="Lytic murein transglycosylase" evidence="1">
    <location>
        <begin position="21"/>
        <end position="147"/>
    </location>
</feature>
<dbReference type="RefSeq" id="WP_210534964.1">
    <property type="nucleotide sequence ID" value="NZ_JAGKTC010000001.1"/>
</dbReference>
<evidence type="ECO:0000313" key="3">
    <source>
        <dbReference type="Proteomes" id="UP000673447"/>
    </source>
</evidence>
<protein>
    <recommendedName>
        <fullName evidence="4">Lytic murein transglycosylase</fullName>
    </recommendedName>
</protein>
<dbReference type="EMBL" id="JAGKTC010000001">
    <property type="protein sequence ID" value="MBP3983098.1"/>
    <property type="molecule type" value="Genomic_DNA"/>
</dbReference>
<comment type="caution">
    <text evidence="2">The sequence shown here is derived from an EMBL/GenBank/DDBJ whole genome shotgun (WGS) entry which is preliminary data.</text>
</comment>
<reference evidence="2" key="2">
    <citation type="submission" date="2021-03" db="EMBL/GenBank/DDBJ databases">
        <authorList>
            <person name="Cao W."/>
        </authorList>
    </citation>
    <scope>NUCLEOTIDE SEQUENCE</scope>
    <source>
        <strain evidence="2">110414</strain>
    </source>
</reference>
<evidence type="ECO:0008006" key="4">
    <source>
        <dbReference type="Google" id="ProtNLM"/>
    </source>
</evidence>
<evidence type="ECO:0000256" key="1">
    <source>
        <dbReference type="SAM" id="SignalP"/>
    </source>
</evidence>
<reference evidence="2" key="1">
    <citation type="journal article" date="2016" name="Int. J. Syst. Evol. Microbiol.">
        <title>Pseudoxanthomonas helianthi sp. nov., isolated from roots of Jerusalem artichoke (Helianthus tuberosus).</title>
        <authorList>
            <person name="Kittiwongwattana C."/>
            <person name="Thawai C."/>
        </authorList>
    </citation>
    <scope>NUCLEOTIDE SEQUENCE</scope>
    <source>
        <strain evidence="2">110414</strain>
    </source>
</reference>